<comment type="function">
    <text evidence="1">Plays a role in synthesis, processing and/or stability of 23S rRNA.</text>
</comment>
<proteinExistence type="inferred from homology"/>
<comment type="similarity">
    <text evidence="2">Belongs to the DUF177 domain family.</text>
</comment>
<dbReference type="PANTHER" id="PTHR38099:SF1">
    <property type="entry name" value="LARGE RIBOSOMAL RNA SUBUNIT ACCUMULATION PROTEIN YCED"/>
    <property type="match status" value="1"/>
</dbReference>
<name>A0A2S5TD35_9GAMM</name>
<keyword evidence="4" id="KW-0690">Ribosome biogenesis</keyword>
<comment type="caution">
    <text evidence="7">The sequence shown here is derived from an EMBL/GenBank/DDBJ whole genome shotgun (WGS) entry which is preliminary data.</text>
</comment>
<dbReference type="PANTHER" id="PTHR38099">
    <property type="entry name" value="LARGE RIBOSOMAL RNA SUBUNIT ACCUMULATION PROTEIN YCED"/>
    <property type="match status" value="1"/>
</dbReference>
<sequence length="169" mass="18456">MGIPARIRVSSAAAQAERYDGDLPLKSLPRLVELLADAGGALRVSLQAQSREGHVALQGSLGGALPLACKRCGKSYDWPLQAEVDWRLVADEASERALMQDFEPLLVEDDELQLREAIEDEVLLCLPMLPRCESCENIVAAQPVAAAPVEEEPRRENPFAALKKQLKSD</sequence>
<accession>A0A2S5TD35</accession>
<dbReference type="AlphaFoldDB" id="A0A2S5TD35"/>
<dbReference type="EMBL" id="PSNW01000009">
    <property type="protein sequence ID" value="PPE72909.1"/>
    <property type="molecule type" value="Genomic_DNA"/>
</dbReference>
<evidence type="ECO:0000313" key="8">
    <source>
        <dbReference type="Proteomes" id="UP000238220"/>
    </source>
</evidence>
<dbReference type="RefSeq" id="WP_104231353.1">
    <property type="nucleotide sequence ID" value="NZ_PSNW01000009.1"/>
</dbReference>
<reference evidence="7 8" key="1">
    <citation type="submission" date="2018-02" db="EMBL/GenBank/DDBJ databases">
        <title>Genome sequencing of Solimonas sp. HR-BB.</title>
        <authorList>
            <person name="Lee Y."/>
            <person name="Jeon C.O."/>
        </authorList>
    </citation>
    <scope>NUCLEOTIDE SEQUENCE [LARGE SCALE GENOMIC DNA]</scope>
    <source>
        <strain evidence="7 8">HR-BB</strain>
    </source>
</reference>
<evidence type="ECO:0000256" key="1">
    <source>
        <dbReference type="ARBA" id="ARBA00002868"/>
    </source>
</evidence>
<dbReference type="GO" id="GO:0005829">
    <property type="term" value="C:cytosol"/>
    <property type="evidence" value="ECO:0007669"/>
    <property type="project" value="TreeGrafter"/>
</dbReference>
<organism evidence="7 8">
    <name type="scientific">Solimonas fluminis</name>
    <dbReference type="NCBI Taxonomy" id="2086571"/>
    <lineage>
        <taxon>Bacteria</taxon>
        <taxon>Pseudomonadati</taxon>
        <taxon>Pseudomonadota</taxon>
        <taxon>Gammaproteobacteria</taxon>
        <taxon>Nevskiales</taxon>
        <taxon>Nevskiaceae</taxon>
        <taxon>Solimonas</taxon>
    </lineage>
</organism>
<dbReference type="GO" id="GO:0042254">
    <property type="term" value="P:ribosome biogenesis"/>
    <property type="evidence" value="ECO:0007669"/>
    <property type="project" value="UniProtKB-KW"/>
</dbReference>
<feature type="region of interest" description="Disordered" evidence="6">
    <location>
        <begin position="146"/>
        <end position="169"/>
    </location>
</feature>
<keyword evidence="8" id="KW-1185">Reference proteome</keyword>
<evidence type="ECO:0000256" key="6">
    <source>
        <dbReference type="SAM" id="MobiDB-lite"/>
    </source>
</evidence>
<dbReference type="Pfam" id="PF02620">
    <property type="entry name" value="YceD"/>
    <property type="match status" value="1"/>
</dbReference>
<evidence type="ECO:0000256" key="3">
    <source>
        <dbReference type="ARBA" id="ARBA00015716"/>
    </source>
</evidence>
<protein>
    <recommendedName>
        <fullName evidence="3">Large ribosomal RNA subunit accumulation protein YceD</fullName>
    </recommendedName>
    <alternativeName>
        <fullName evidence="5">23S rRNA accumulation protein YceD</fullName>
    </alternativeName>
</protein>
<dbReference type="InterPro" id="IPR039255">
    <property type="entry name" value="YceD_bac"/>
</dbReference>
<dbReference type="OrthoDB" id="9786771at2"/>
<evidence type="ECO:0000256" key="4">
    <source>
        <dbReference type="ARBA" id="ARBA00022517"/>
    </source>
</evidence>
<evidence type="ECO:0000256" key="5">
    <source>
        <dbReference type="ARBA" id="ARBA00031841"/>
    </source>
</evidence>
<evidence type="ECO:0000256" key="2">
    <source>
        <dbReference type="ARBA" id="ARBA00010740"/>
    </source>
</evidence>
<dbReference type="InterPro" id="IPR003772">
    <property type="entry name" value="YceD"/>
</dbReference>
<evidence type="ECO:0000313" key="7">
    <source>
        <dbReference type="EMBL" id="PPE72909.1"/>
    </source>
</evidence>
<dbReference type="Proteomes" id="UP000238220">
    <property type="component" value="Unassembled WGS sequence"/>
</dbReference>
<gene>
    <name evidence="7" type="ORF">C3942_15915</name>
</gene>